<reference evidence="8" key="1">
    <citation type="submission" date="2016-05" db="EMBL/GenBank/DDBJ databases">
        <authorList>
            <person name="Lavstsen T."/>
            <person name="Jespersen J.S."/>
        </authorList>
    </citation>
    <scope>NUCLEOTIDE SEQUENCE</scope>
    <source>
        <tissue evidence="8">Brain</tissue>
    </source>
</reference>
<comment type="subcellular location">
    <subcellularLocation>
        <location evidence="2">Chromosome</location>
        <location evidence="2">Centromere</location>
    </subcellularLocation>
    <subcellularLocation>
        <location evidence="1">Nucleus</location>
    </subcellularLocation>
</comment>
<protein>
    <submittedName>
        <fullName evidence="8">Centromere protein K</fullName>
    </submittedName>
</protein>
<dbReference type="GO" id="GO:0005634">
    <property type="term" value="C:nucleus"/>
    <property type="evidence" value="ECO:0007669"/>
    <property type="project" value="UniProtKB-SubCell"/>
</dbReference>
<evidence type="ECO:0000256" key="4">
    <source>
        <dbReference type="ARBA" id="ARBA00022454"/>
    </source>
</evidence>
<dbReference type="EMBL" id="HADZ01007342">
    <property type="protein sequence ID" value="SBP71283.1"/>
    <property type="molecule type" value="Transcribed_RNA"/>
</dbReference>
<gene>
    <name evidence="8" type="primary">CENPK</name>
</gene>
<sequence length="266" mass="30942">MNMGEVRSEGEAEARLSDAAQTELMDLCEKQFNRLEKLQNDVLLSDSVFPPDQHALKRLIATEAEVKQWLLMESSSLPTNSEILRQAVKEEMLKLCSELEMVVSCCEARRNKLKETKELEQKWLEEKKQVLLVAKNHTERLKREQESLSGHSVLLEIKEKIRKVKEYHEKLMECLGDVLETHVPLPTYESTSSKRKKSVAHEFSKGLLSLSDILEILMNKILSEAHDPYVLIDHTFWPPYVELLLRHGIAVRHQENKLKIRLEKFF</sequence>
<keyword evidence="6" id="KW-0539">Nucleus</keyword>
<keyword evidence="4" id="KW-0158">Chromosome</keyword>
<accession>A0A1A8BWV1</accession>
<dbReference type="EMBL" id="HAEA01011479">
    <property type="protein sequence ID" value="SBQ39959.1"/>
    <property type="molecule type" value="Transcribed_RNA"/>
</dbReference>
<evidence type="ECO:0000256" key="7">
    <source>
        <dbReference type="ARBA" id="ARBA00023328"/>
    </source>
</evidence>
<evidence type="ECO:0000256" key="5">
    <source>
        <dbReference type="ARBA" id="ARBA00023054"/>
    </source>
</evidence>
<dbReference type="GO" id="GO:0000775">
    <property type="term" value="C:chromosome, centromeric region"/>
    <property type="evidence" value="ECO:0007669"/>
    <property type="project" value="UniProtKB-SubCell"/>
</dbReference>
<dbReference type="PANTHER" id="PTHR14401">
    <property type="entry name" value="CENTROMERE PROTEIN K"/>
    <property type="match status" value="1"/>
</dbReference>
<dbReference type="AlphaFoldDB" id="A0A1A8BWV1"/>
<proteinExistence type="inferred from homology"/>
<keyword evidence="5" id="KW-0175">Coiled coil</keyword>
<evidence type="ECO:0000256" key="1">
    <source>
        <dbReference type="ARBA" id="ARBA00004123"/>
    </source>
</evidence>
<comment type="similarity">
    <text evidence="3">Belongs to the CENP-K/MCM22 family.</text>
</comment>
<evidence type="ECO:0000313" key="8">
    <source>
        <dbReference type="EMBL" id="SBP71283.1"/>
    </source>
</evidence>
<reference evidence="8" key="2">
    <citation type="submission" date="2016-06" db="EMBL/GenBank/DDBJ databases">
        <title>The genome of a short-lived fish provides insights into sex chromosome evolution and the genetic control of aging.</title>
        <authorList>
            <person name="Reichwald K."/>
            <person name="Felder M."/>
            <person name="Petzold A."/>
            <person name="Koch P."/>
            <person name="Groth M."/>
            <person name="Platzer M."/>
        </authorList>
    </citation>
    <scope>NUCLEOTIDE SEQUENCE</scope>
    <source>
        <tissue evidence="8">Brain</tissue>
    </source>
</reference>
<evidence type="ECO:0000256" key="6">
    <source>
        <dbReference type="ARBA" id="ARBA00023242"/>
    </source>
</evidence>
<dbReference type="GO" id="GO:0051382">
    <property type="term" value="P:kinetochore assembly"/>
    <property type="evidence" value="ECO:0007669"/>
    <property type="project" value="InterPro"/>
</dbReference>
<dbReference type="GO" id="GO:0000070">
    <property type="term" value="P:mitotic sister chromatid segregation"/>
    <property type="evidence" value="ECO:0007669"/>
    <property type="project" value="TreeGrafter"/>
</dbReference>
<dbReference type="PANTHER" id="PTHR14401:SF6">
    <property type="entry name" value="CENTROMERE PROTEIN K"/>
    <property type="match status" value="1"/>
</dbReference>
<keyword evidence="7" id="KW-0137">Centromere</keyword>
<name>A0A1A8BWV1_NOTKA</name>
<dbReference type="InterPro" id="IPR020993">
    <property type="entry name" value="Centromere_CenpK"/>
</dbReference>
<evidence type="ECO:0000256" key="3">
    <source>
        <dbReference type="ARBA" id="ARBA00005795"/>
    </source>
</evidence>
<dbReference type="Pfam" id="PF11802">
    <property type="entry name" value="CENP-K"/>
    <property type="match status" value="1"/>
</dbReference>
<evidence type="ECO:0000256" key="2">
    <source>
        <dbReference type="ARBA" id="ARBA00004584"/>
    </source>
</evidence>
<organism evidence="8">
    <name type="scientific">Nothobranchius kadleci</name>
    <name type="common">African annual killifish</name>
    <dbReference type="NCBI Taxonomy" id="1051664"/>
    <lineage>
        <taxon>Eukaryota</taxon>
        <taxon>Metazoa</taxon>
        <taxon>Chordata</taxon>
        <taxon>Craniata</taxon>
        <taxon>Vertebrata</taxon>
        <taxon>Euteleostomi</taxon>
        <taxon>Actinopterygii</taxon>
        <taxon>Neopterygii</taxon>
        <taxon>Teleostei</taxon>
        <taxon>Neoteleostei</taxon>
        <taxon>Acanthomorphata</taxon>
        <taxon>Ovalentaria</taxon>
        <taxon>Atherinomorphae</taxon>
        <taxon>Cyprinodontiformes</taxon>
        <taxon>Nothobranchiidae</taxon>
        <taxon>Nothobranchius</taxon>
    </lineage>
</organism>